<comment type="caution">
    <text evidence="1">The sequence shown here is derived from an EMBL/GenBank/DDBJ whole genome shotgun (WGS) entry which is preliminary data.</text>
</comment>
<proteinExistence type="predicted"/>
<name>A0A0N0E6L0_9HYPH</name>
<dbReference type="STRING" id="1514904.SU32_15125"/>
<gene>
    <name evidence="1" type="ORF">SU32_15125</name>
</gene>
<dbReference type="Pfam" id="PF09601">
    <property type="entry name" value="DUF2459"/>
    <property type="match status" value="1"/>
</dbReference>
<accession>A0A0N0E6L0</accession>
<evidence type="ECO:0000313" key="2">
    <source>
        <dbReference type="Proteomes" id="UP000038011"/>
    </source>
</evidence>
<dbReference type="EMBL" id="JXMU01000028">
    <property type="protein sequence ID" value="KPB00148.1"/>
    <property type="molecule type" value="Genomic_DNA"/>
</dbReference>
<sequence length="218" mass="23653">MLRILKYLAGAVILVIAALLLGAVPFPASSDHAGSAKDRVTIYVLSNGFHSDIAVPRLDGQTFEQLGLSEQDYPVQIDHVKYWAFGWGSKTAYTSLLAVSDLTVGIAAKALAFDETVMHITPLGDLKAGENIFAFEISKSQYQALLKNMARFFASKNPLDVTQGVGDRFYAGNGRFAPWLSCNTWTGRRLREIGIGVGLWTPTSQALEFGLHAVASKS</sequence>
<organism evidence="1 2">
    <name type="scientific">Ahrensia marina</name>
    <dbReference type="NCBI Taxonomy" id="1514904"/>
    <lineage>
        <taxon>Bacteria</taxon>
        <taxon>Pseudomonadati</taxon>
        <taxon>Pseudomonadota</taxon>
        <taxon>Alphaproteobacteria</taxon>
        <taxon>Hyphomicrobiales</taxon>
        <taxon>Ahrensiaceae</taxon>
        <taxon>Ahrensia</taxon>
    </lineage>
</organism>
<protein>
    <recommendedName>
        <fullName evidence="3">Urease-associated protein</fullName>
    </recommendedName>
</protein>
<dbReference type="InterPro" id="IPR011727">
    <property type="entry name" value="CHP02117"/>
</dbReference>
<dbReference type="AlphaFoldDB" id="A0A0N0E6L0"/>
<dbReference type="Proteomes" id="UP000038011">
    <property type="component" value="Unassembled WGS sequence"/>
</dbReference>
<evidence type="ECO:0000313" key="1">
    <source>
        <dbReference type="EMBL" id="KPB00148.1"/>
    </source>
</evidence>
<evidence type="ECO:0008006" key="3">
    <source>
        <dbReference type="Google" id="ProtNLM"/>
    </source>
</evidence>
<dbReference type="PATRIC" id="fig|1514904.3.peg.2168"/>
<keyword evidence="2" id="KW-1185">Reference proteome</keyword>
<reference evidence="1 2" key="1">
    <citation type="submission" date="2015-01" db="EMBL/GenBank/DDBJ databases">
        <title>Ahrensia donghaiensis sp. nov., a novel dimethylsulphoniopropionate-cleavage bacterium isolated from seawater and emended descriptions of the genus Ahrensia and Ahrensia kielensis.</title>
        <authorList>
            <person name="Liu J."/>
        </authorList>
    </citation>
    <scope>NUCLEOTIDE SEQUENCE [LARGE SCALE GENOMIC DNA]</scope>
    <source>
        <strain evidence="1 2">LZD062</strain>
    </source>
</reference>